<evidence type="ECO:0000313" key="12">
    <source>
        <dbReference type="EMBL" id="OGK15983.1"/>
    </source>
</evidence>
<dbReference type="PROSITE" id="PS51856">
    <property type="entry name" value="RHO_RNA_BD"/>
    <property type="match status" value="1"/>
</dbReference>
<comment type="caution">
    <text evidence="7">Lacks conserved residue(s) required for the propagation of feature annotation.</text>
</comment>
<dbReference type="GO" id="GO:0006353">
    <property type="term" value="P:DNA-templated transcription termination"/>
    <property type="evidence" value="ECO:0007669"/>
    <property type="project" value="UniProtKB-UniRule"/>
</dbReference>
<dbReference type="SUPFAM" id="SSF50249">
    <property type="entry name" value="Nucleic acid-binding proteins"/>
    <property type="match status" value="1"/>
</dbReference>
<dbReference type="InterPro" id="IPR004665">
    <property type="entry name" value="Term_rho"/>
</dbReference>
<feature type="binding site" evidence="7">
    <location>
        <begin position="205"/>
        <end position="210"/>
    </location>
    <ligand>
        <name>ATP</name>
        <dbReference type="ChEBI" id="CHEBI:30616"/>
    </ligand>
</feature>
<reference evidence="12 13" key="1">
    <citation type="journal article" date="2016" name="Nat. Commun.">
        <title>Thousands of microbial genomes shed light on interconnected biogeochemical processes in an aquifer system.</title>
        <authorList>
            <person name="Anantharaman K."/>
            <person name="Brown C.T."/>
            <person name="Hug L.A."/>
            <person name="Sharon I."/>
            <person name="Castelle C.J."/>
            <person name="Probst A.J."/>
            <person name="Thomas B.C."/>
            <person name="Singh A."/>
            <person name="Wilkins M.J."/>
            <person name="Karaoz U."/>
            <person name="Brodie E.L."/>
            <person name="Williams K.H."/>
            <person name="Hubbard S.S."/>
            <person name="Banfield J.F."/>
        </authorList>
    </citation>
    <scope>NUCLEOTIDE SEQUENCE [LARGE SCALE GENOMIC DNA]</scope>
</reference>
<dbReference type="GO" id="GO:0004386">
    <property type="term" value="F:helicase activity"/>
    <property type="evidence" value="ECO:0007669"/>
    <property type="project" value="UniProtKB-UniRule"/>
</dbReference>
<dbReference type="Pfam" id="PF07497">
    <property type="entry name" value="Rho_RNA_bind"/>
    <property type="match status" value="1"/>
</dbReference>
<dbReference type="InterPro" id="IPR011113">
    <property type="entry name" value="Rho_RNA-bd"/>
</dbReference>
<organism evidence="12 13">
    <name type="scientific">Candidatus Roizmanbacteria bacterium RIFCSPHIGHO2_01_FULL_39_12b</name>
    <dbReference type="NCBI Taxonomy" id="1802030"/>
    <lineage>
        <taxon>Bacteria</taxon>
        <taxon>Candidatus Roizmaniibacteriota</taxon>
    </lineage>
</organism>
<dbReference type="PANTHER" id="PTHR46425:SF1">
    <property type="entry name" value="TRANSCRIPTION TERMINATION FACTOR RHO"/>
    <property type="match status" value="1"/>
</dbReference>
<dbReference type="GO" id="GO:0005524">
    <property type="term" value="F:ATP binding"/>
    <property type="evidence" value="ECO:0007669"/>
    <property type="project" value="UniProtKB-UniRule"/>
</dbReference>
<dbReference type="InterPro" id="IPR012340">
    <property type="entry name" value="NA-bd_OB-fold"/>
</dbReference>
<evidence type="ECO:0000256" key="9">
    <source>
        <dbReference type="PROSITE-ProRule" id="PRU01203"/>
    </source>
</evidence>
<keyword evidence="1 7" id="KW-0806">Transcription termination</keyword>
<comment type="caution">
    <text evidence="12">The sequence shown here is derived from an EMBL/GenBank/DDBJ whole genome shotgun (WGS) entry which is preliminary data.</text>
</comment>
<dbReference type="Gene3D" id="3.40.50.300">
    <property type="entry name" value="P-loop containing nucleotide triphosphate hydrolases"/>
    <property type="match status" value="1"/>
</dbReference>
<keyword evidence="3 7" id="KW-0347">Helicase</keyword>
<dbReference type="SMART" id="SM00357">
    <property type="entry name" value="CSP"/>
    <property type="match status" value="1"/>
</dbReference>
<gene>
    <name evidence="7" type="primary">rho</name>
    <name evidence="12" type="ORF">A2690_00825</name>
</gene>
<dbReference type="SMART" id="SM00382">
    <property type="entry name" value="AAA"/>
    <property type="match status" value="1"/>
</dbReference>
<dbReference type="GO" id="GO:0016787">
    <property type="term" value="F:hydrolase activity"/>
    <property type="evidence" value="ECO:0007669"/>
    <property type="project" value="UniProtKB-KW"/>
</dbReference>
<feature type="binding site" evidence="7">
    <location>
        <begin position="217"/>
        <end position="222"/>
    </location>
    <ligand>
        <name>ATP</name>
        <dbReference type="ChEBI" id="CHEBI:30616"/>
    </ligand>
</feature>
<dbReference type="InterPro" id="IPR003593">
    <property type="entry name" value="AAA+_ATPase"/>
</dbReference>
<comment type="subunit">
    <text evidence="7">Homohexamer. The homohexamer assembles into an open ring structure.</text>
</comment>
<evidence type="ECO:0000259" key="11">
    <source>
        <dbReference type="PROSITE" id="PS51856"/>
    </source>
</evidence>
<evidence type="ECO:0000256" key="1">
    <source>
        <dbReference type="ARBA" id="ARBA00022472"/>
    </source>
</evidence>
<protein>
    <recommendedName>
        <fullName evidence="7 8">Transcription termination factor Rho</fullName>
        <ecNumber evidence="7 8">3.6.4.-</ecNumber>
    </recommendedName>
    <alternativeName>
        <fullName evidence="7">ATP-dependent helicase Rho</fullName>
    </alternativeName>
</protein>
<feature type="domain" description="Rho RNA-BD" evidence="11">
    <location>
        <begin position="88"/>
        <end position="160"/>
    </location>
</feature>
<dbReference type="Proteomes" id="UP000178372">
    <property type="component" value="Unassembled WGS sequence"/>
</dbReference>
<dbReference type="EMBL" id="MFZF01000022">
    <property type="protein sequence ID" value="OGK15983.1"/>
    <property type="molecule type" value="Genomic_DNA"/>
</dbReference>
<dbReference type="GO" id="GO:0008186">
    <property type="term" value="F:ATP-dependent activity, acting on RNA"/>
    <property type="evidence" value="ECO:0007669"/>
    <property type="project" value="UniProtKB-UniRule"/>
</dbReference>
<dbReference type="NCBIfam" id="TIGR00767">
    <property type="entry name" value="rho"/>
    <property type="match status" value="1"/>
</dbReference>
<evidence type="ECO:0000256" key="10">
    <source>
        <dbReference type="SAM" id="MobiDB-lite"/>
    </source>
</evidence>
<keyword evidence="2 7" id="KW-0378">Hydrolase</keyword>
<dbReference type="CDD" id="cd04459">
    <property type="entry name" value="Rho_CSD"/>
    <property type="match status" value="1"/>
</dbReference>
<evidence type="ECO:0000256" key="8">
    <source>
        <dbReference type="NCBIfam" id="TIGR00767"/>
    </source>
</evidence>
<keyword evidence="7" id="KW-0547">Nucleotide-binding</keyword>
<proteinExistence type="inferred from homology"/>
<dbReference type="InterPro" id="IPR011129">
    <property type="entry name" value="CSD"/>
</dbReference>
<dbReference type="EC" id="3.6.4.-" evidence="7 8"/>
<sequence length="457" mass="50865">MSDNDSLDLTADDLLLDDDSSKISTVDTPKKESKQELVEDEKIEVSEPVETNTREGIIKPEAIKHTSTPVTHREENLEERIAEDLKVAFPGKGILEVTPSGFGFLRPKFTQSPDDIYVSQSQIRKFWLRVGDEVEGLIRPPKENEKFHGLLKIEKINGTTFSADDSRKRSRFNDLTSMYPDKTIKLETTPEVLSTRIMDLLSPIGFGQRALIVSPPKAGKTTLLKNIANAITTNHSDVHLMGILIGERPEEVTDLRRSIKAEIVSSHFDQSPRDQIRAAEIGLARAKRLVEMGQHVVILLDSITRLARAYNLSVSSSGRTLSGGFDPAALYPAKKFLGAARNCEEGGSLTIIGTALINTESRMDDLIYEEFKGTGNAEVHLDRKYADKRIYPAIDVQKSGTRQDALLIDEATMNKVTTLRRMLALLDDEERLTALIEKLSKTKNNAEFLESFGTNGK</sequence>
<evidence type="ECO:0000256" key="6">
    <source>
        <dbReference type="ARBA" id="ARBA00023163"/>
    </source>
</evidence>
<dbReference type="PANTHER" id="PTHR46425">
    <property type="entry name" value="TRANSCRIPTION TERMINATION FACTOR RHO"/>
    <property type="match status" value="1"/>
</dbReference>
<evidence type="ECO:0000256" key="7">
    <source>
        <dbReference type="HAMAP-Rule" id="MF_01884"/>
    </source>
</evidence>
<dbReference type="HAMAP" id="MF_01884">
    <property type="entry name" value="Rho"/>
    <property type="match status" value="1"/>
</dbReference>
<keyword evidence="5 7" id="KW-0805">Transcription regulation</keyword>
<keyword evidence="7" id="KW-0067">ATP-binding</keyword>
<dbReference type="Gene3D" id="2.40.50.140">
    <property type="entry name" value="Nucleic acid-binding proteins"/>
    <property type="match status" value="1"/>
</dbReference>
<accession>A0A1F7GAQ3</accession>
<dbReference type="InterPro" id="IPR000194">
    <property type="entry name" value="ATPase_F1/V1/A1_a/bsu_nucl-bd"/>
</dbReference>
<comment type="similarity">
    <text evidence="7 9">Belongs to the Rho family.</text>
</comment>
<dbReference type="AlphaFoldDB" id="A0A1F7GAQ3"/>
<feature type="binding site" evidence="7">
    <location>
        <position position="248"/>
    </location>
    <ligand>
        <name>ATP</name>
        <dbReference type="ChEBI" id="CHEBI:30616"/>
    </ligand>
</feature>
<comment type="function">
    <text evidence="7">Facilitates transcription termination by a mechanism that involves Rho binding to the nascent RNA, activation of Rho's RNA-dependent ATPase activity, and release of the mRNA from the DNA template.</text>
</comment>
<dbReference type="Pfam" id="PF00006">
    <property type="entry name" value="ATP-synt_ab"/>
    <property type="match status" value="1"/>
</dbReference>
<evidence type="ECO:0000256" key="4">
    <source>
        <dbReference type="ARBA" id="ARBA00022884"/>
    </source>
</evidence>
<name>A0A1F7GAQ3_9BACT</name>
<feature type="region of interest" description="Disordered" evidence="10">
    <location>
        <begin position="1"/>
        <end position="50"/>
    </location>
</feature>
<evidence type="ECO:0000256" key="5">
    <source>
        <dbReference type="ARBA" id="ARBA00023015"/>
    </source>
</evidence>
<evidence type="ECO:0000256" key="2">
    <source>
        <dbReference type="ARBA" id="ARBA00022801"/>
    </source>
</evidence>
<evidence type="ECO:0000313" key="13">
    <source>
        <dbReference type="Proteomes" id="UP000178372"/>
    </source>
</evidence>
<keyword evidence="4 7" id="KW-0694">RNA-binding</keyword>
<feature type="compositionally biased region" description="Basic and acidic residues" evidence="10">
    <location>
        <begin position="28"/>
        <end position="37"/>
    </location>
</feature>
<keyword evidence="6 7" id="KW-0804">Transcription</keyword>
<dbReference type="InterPro" id="IPR027417">
    <property type="entry name" value="P-loop_NTPase"/>
</dbReference>
<dbReference type="SUPFAM" id="SSF52540">
    <property type="entry name" value="P-loop containing nucleoside triphosphate hydrolases"/>
    <property type="match status" value="1"/>
</dbReference>
<dbReference type="GO" id="GO:0003723">
    <property type="term" value="F:RNA binding"/>
    <property type="evidence" value="ECO:0007669"/>
    <property type="project" value="UniProtKB-UniRule"/>
</dbReference>
<dbReference type="NCBIfam" id="NF006886">
    <property type="entry name" value="PRK09376.1"/>
    <property type="match status" value="1"/>
</dbReference>
<evidence type="ECO:0000256" key="3">
    <source>
        <dbReference type="ARBA" id="ARBA00022806"/>
    </source>
</evidence>